<dbReference type="EMBL" id="BMFH01000001">
    <property type="protein sequence ID" value="GGD47906.1"/>
    <property type="molecule type" value="Genomic_DNA"/>
</dbReference>
<name>A0ABQ1QV91_9FLAO</name>
<evidence type="ECO:0008006" key="3">
    <source>
        <dbReference type="Google" id="ProtNLM"/>
    </source>
</evidence>
<proteinExistence type="predicted"/>
<evidence type="ECO:0000313" key="2">
    <source>
        <dbReference type="Proteomes" id="UP000625780"/>
    </source>
</evidence>
<sequence>MEFFVNCNISTLAPYTTPLDKVRAAHLYRRLGFSASVQTVDQAVGQNAGTLVDSLINEAVNMPPLAPPAWADWNNSNYPDDDDLARQLRRTQAEEWAVTYTNALLNNNLRDRLSFFWSNHFVTELDVYDCTSFLYYYTDCLQRNAIGNFKTFVSEIGLTSAMLYYLDGAYNNGNNPNENYARELYELFTLGEGNGYTEQDIIETARALSGYTERGDIGCTQPLFDPTSFDAGSKTILGQTGNWNYDDVIDILFQERPNEIATFICGKLYEFFVHPDADDDAGNAQAIISGMAATMVANNFEIAPVLSQLFRSEHFFDDEAIGVIIKSPFDLYLNLINETSFAYNDNTLLNVVDTTRLLGQELFDPVDVAGWQRDRTWINTNFIIGRWLTLEVYLELFFQANQEQFRTLAMDAVGPADSNTSNPETVVRALVNKFTPLGLLTEQDFQNALDVFKIDDVPEEYYGPDYTPGGLGLWMLSVSPEVPQQVFLLLMHLSRQPEFQLK</sequence>
<reference evidence="2" key="1">
    <citation type="journal article" date="2019" name="Int. J. Syst. Evol. Microbiol.">
        <title>The Global Catalogue of Microorganisms (GCM) 10K type strain sequencing project: providing services to taxonomists for standard genome sequencing and annotation.</title>
        <authorList>
            <consortium name="The Broad Institute Genomics Platform"/>
            <consortium name="The Broad Institute Genome Sequencing Center for Infectious Disease"/>
            <person name="Wu L."/>
            <person name="Ma J."/>
        </authorList>
    </citation>
    <scope>NUCLEOTIDE SEQUENCE [LARGE SCALE GENOMIC DNA]</scope>
    <source>
        <strain evidence="2">CGMCC 1.12606</strain>
    </source>
</reference>
<organism evidence="1 2">
    <name type="scientific">Muriicola marianensis</name>
    <dbReference type="NCBI Taxonomy" id="1324801"/>
    <lineage>
        <taxon>Bacteria</taxon>
        <taxon>Pseudomonadati</taxon>
        <taxon>Bacteroidota</taxon>
        <taxon>Flavobacteriia</taxon>
        <taxon>Flavobacteriales</taxon>
        <taxon>Flavobacteriaceae</taxon>
        <taxon>Muriicola</taxon>
    </lineage>
</organism>
<evidence type="ECO:0000313" key="1">
    <source>
        <dbReference type="EMBL" id="GGD47906.1"/>
    </source>
</evidence>
<comment type="caution">
    <text evidence="1">The sequence shown here is derived from an EMBL/GenBank/DDBJ whole genome shotgun (WGS) entry which is preliminary data.</text>
</comment>
<keyword evidence="2" id="KW-1185">Reference proteome</keyword>
<dbReference type="RefSeq" id="WP_188369904.1">
    <property type="nucleotide sequence ID" value="NZ_BMFH01000001.1"/>
</dbReference>
<dbReference type="Pfam" id="PF08811">
    <property type="entry name" value="DUF1800"/>
    <property type="match status" value="1"/>
</dbReference>
<protein>
    <recommendedName>
        <fullName evidence="3">DUF1800 domain-containing protein</fullName>
    </recommendedName>
</protein>
<dbReference type="Proteomes" id="UP000625780">
    <property type="component" value="Unassembled WGS sequence"/>
</dbReference>
<accession>A0ABQ1QV91</accession>
<gene>
    <name evidence="1" type="ORF">GCM10011361_13360</name>
</gene>
<dbReference type="InterPro" id="IPR014917">
    <property type="entry name" value="DUF1800"/>
</dbReference>